<dbReference type="PIRSF" id="PIRSF039020">
    <property type="entry name" value="EhpR"/>
    <property type="match status" value="1"/>
</dbReference>
<dbReference type="AlphaFoldDB" id="A0A0C3IBY0"/>
<protein>
    <submittedName>
        <fullName evidence="2">Glyoxalase</fullName>
    </submittedName>
</protein>
<dbReference type="RefSeq" id="WP_041154548.1">
    <property type="nucleotide sequence ID" value="NZ_CBCRVP010000003.1"/>
</dbReference>
<dbReference type="STRING" id="50718.SU60_04655"/>
<dbReference type="Proteomes" id="UP000031977">
    <property type="component" value="Unassembled WGS sequence"/>
</dbReference>
<dbReference type="PROSITE" id="PS51819">
    <property type="entry name" value="VOC"/>
    <property type="match status" value="1"/>
</dbReference>
<comment type="caution">
    <text evidence="2">The sequence shown here is derived from an EMBL/GenBank/DDBJ whole genome shotgun (WGS) entry which is preliminary data.</text>
</comment>
<reference evidence="2 3" key="1">
    <citation type="submission" date="2015-01" db="EMBL/GenBank/DDBJ databases">
        <title>Draft genome of Vibrio mytili type strain CAIM 528.</title>
        <authorList>
            <person name="Gonzalez-Castillo A."/>
            <person name="Gomez-Gil B."/>
            <person name="Enciso-Ibarra J."/>
        </authorList>
    </citation>
    <scope>NUCLEOTIDE SEQUENCE [LARGE SCALE GENOMIC DNA]</scope>
    <source>
        <strain evidence="2 3">CAIM 528</strain>
    </source>
</reference>
<accession>A0A0C3IBY0</accession>
<dbReference type="InterPro" id="IPR037523">
    <property type="entry name" value="VOC_core"/>
</dbReference>
<dbReference type="Pfam" id="PF00903">
    <property type="entry name" value="Glyoxalase"/>
    <property type="match status" value="1"/>
</dbReference>
<dbReference type="Gene3D" id="3.10.180.10">
    <property type="entry name" value="2,3-Dihydroxybiphenyl 1,2-Dioxygenase, domain 1"/>
    <property type="match status" value="1"/>
</dbReference>
<proteinExistence type="predicted"/>
<keyword evidence="3" id="KW-1185">Reference proteome</keyword>
<evidence type="ECO:0000259" key="1">
    <source>
        <dbReference type="PROSITE" id="PS51819"/>
    </source>
</evidence>
<gene>
    <name evidence="2" type="ORF">SU60_04655</name>
</gene>
<feature type="domain" description="VOC" evidence="1">
    <location>
        <begin position="3"/>
        <end position="119"/>
    </location>
</feature>
<evidence type="ECO:0000313" key="2">
    <source>
        <dbReference type="EMBL" id="KIN11822.1"/>
    </source>
</evidence>
<evidence type="ECO:0000313" key="3">
    <source>
        <dbReference type="Proteomes" id="UP000031977"/>
    </source>
</evidence>
<dbReference type="SUPFAM" id="SSF54593">
    <property type="entry name" value="Glyoxalase/Bleomycin resistance protein/Dihydroxybiphenyl dioxygenase"/>
    <property type="match status" value="1"/>
</dbReference>
<dbReference type="InterPro" id="IPR026275">
    <property type="entry name" value="Glyoxalase/dOase/EhpR"/>
</dbReference>
<name>A0A0C3IBY0_9VIBR</name>
<dbReference type="EMBL" id="JXOK01000010">
    <property type="protein sequence ID" value="KIN11822.1"/>
    <property type="molecule type" value="Genomic_DNA"/>
</dbReference>
<dbReference type="InterPro" id="IPR029068">
    <property type="entry name" value="Glyas_Bleomycin-R_OHBP_Dase"/>
</dbReference>
<organism evidence="2 3">
    <name type="scientific">Vibrio mytili</name>
    <dbReference type="NCBI Taxonomy" id="50718"/>
    <lineage>
        <taxon>Bacteria</taxon>
        <taxon>Pseudomonadati</taxon>
        <taxon>Pseudomonadota</taxon>
        <taxon>Gammaproteobacteria</taxon>
        <taxon>Vibrionales</taxon>
        <taxon>Vibrionaceae</taxon>
        <taxon>Vibrio</taxon>
    </lineage>
</organism>
<sequence length="119" mass="13311">MLTIDSIVLYVENVQLSMAFYTRAFECDSKLLSPTFAVVEFAKNVKITLKQADALTPASPIRGGGTELSIPATNRVDLDKLFEKWKQQGVIFAQEREESVYGINFVALDPDGHRLRVFA</sequence>
<dbReference type="InterPro" id="IPR004360">
    <property type="entry name" value="Glyas_Fos-R_dOase_dom"/>
</dbReference>
<dbReference type="OrthoDB" id="9806945at2"/>